<dbReference type="InterPro" id="IPR001650">
    <property type="entry name" value="Helicase_C-like"/>
</dbReference>
<dbReference type="CDD" id="cd04488">
    <property type="entry name" value="RecG_wedge_OBF"/>
    <property type="match status" value="1"/>
</dbReference>
<dbReference type="Proteomes" id="UP000602653">
    <property type="component" value="Chromosome"/>
</dbReference>
<dbReference type="SUPFAM" id="SSF52540">
    <property type="entry name" value="P-loop containing nucleoside triphosphate hydrolases"/>
    <property type="match status" value="2"/>
</dbReference>
<keyword evidence="2" id="KW-0227">DNA damage</keyword>
<evidence type="ECO:0000256" key="9">
    <source>
        <dbReference type="SAM" id="MobiDB-lite"/>
    </source>
</evidence>
<reference evidence="12 13" key="1">
    <citation type="submission" date="2021-02" db="EMBL/GenBank/DDBJ databases">
        <title>Complete Genome Sequence of Arcanobacterium phocisimile strain DSM 26142T from a harbour seal.</title>
        <authorList>
            <person name="Borowiak M."/>
            <person name="Alssahen M."/>
            <person name="Malorny B."/>
            <person name="Laemmler C."/>
            <person name="Siebert U."/>
            <person name="Ploetz M."/>
            <person name="Abdulmawjood A."/>
        </authorList>
    </citation>
    <scope>NUCLEOTIDE SEQUENCE [LARGE SCALE GENOMIC DNA]</scope>
    <source>
        <strain evidence="12 13">DSM 26142</strain>
    </source>
</reference>
<dbReference type="InterPro" id="IPR027417">
    <property type="entry name" value="P-loop_NTPase"/>
</dbReference>
<dbReference type="RefSeq" id="WP_204423351.1">
    <property type="nucleotide sequence ID" value="NZ_CP070228.1"/>
</dbReference>
<keyword evidence="4 12" id="KW-0347">Helicase</keyword>
<dbReference type="GO" id="GO:0004386">
    <property type="term" value="F:helicase activity"/>
    <property type="evidence" value="ECO:0007669"/>
    <property type="project" value="UniProtKB-KW"/>
</dbReference>
<dbReference type="SMART" id="SM00490">
    <property type="entry name" value="HELICc"/>
    <property type="match status" value="1"/>
</dbReference>
<keyword evidence="6" id="KW-0238">DNA-binding</keyword>
<dbReference type="Pfam" id="PF17191">
    <property type="entry name" value="RecG_wedge"/>
    <property type="match status" value="1"/>
</dbReference>
<keyword evidence="13" id="KW-1185">Reference proteome</keyword>
<evidence type="ECO:0000256" key="8">
    <source>
        <dbReference type="ARBA" id="ARBA00049819"/>
    </source>
</evidence>
<feature type="domain" description="Helicase C-terminal" evidence="11">
    <location>
        <begin position="536"/>
        <end position="683"/>
    </location>
</feature>
<organism evidence="12 13">
    <name type="scientific">Arcanobacterium phocisimile</name>
    <dbReference type="NCBI Taxonomy" id="1302235"/>
    <lineage>
        <taxon>Bacteria</taxon>
        <taxon>Bacillati</taxon>
        <taxon>Actinomycetota</taxon>
        <taxon>Actinomycetes</taxon>
        <taxon>Actinomycetales</taxon>
        <taxon>Actinomycetaceae</taxon>
        <taxon>Arcanobacterium</taxon>
    </lineage>
</organism>
<name>A0ABX7IHG6_9ACTO</name>
<dbReference type="InterPro" id="IPR045562">
    <property type="entry name" value="RecG_dom3_C"/>
</dbReference>
<dbReference type="Gene3D" id="2.40.50.140">
    <property type="entry name" value="Nucleic acid-binding proteins"/>
    <property type="match status" value="1"/>
</dbReference>
<dbReference type="PANTHER" id="PTHR47964">
    <property type="entry name" value="ATP-DEPENDENT DNA HELICASE HOMOLOG RECG, CHLOROPLASTIC"/>
    <property type="match status" value="1"/>
</dbReference>
<evidence type="ECO:0000256" key="2">
    <source>
        <dbReference type="ARBA" id="ARBA00022763"/>
    </source>
</evidence>
<evidence type="ECO:0000256" key="3">
    <source>
        <dbReference type="ARBA" id="ARBA00022801"/>
    </source>
</evidence>
<accession>A0ABX7IHG6</accession>
<dbReference type="SUPFAM" id="SSF50249">
    <property type="entry name" value="Nucleic acid-binding proteins"/>
    <property type="match status" value="1"/>
</dbReference>
<dbReference type="SMART" id="SM00487">
    <property type="entry name" value="DEXDc"/>
    <property type="match status" value="1"/>
</dbReference>
<dbReference type="PANTHER" id="PTHR47964:SF1">
    <property type="entry name" value="ATP-DEPENDENT DNA HELICASE HOMOLOG RECG, CHLOROPLASTIC"/>
    <property type="match status" value="1"/>
</dbReference>
<sequence>MAKSSHQPASASANDAAQPANSALPTPALASDAWTTLSRPLERVLGKRSANALAKLGLDTVEDLLNHIPFRIAQRGELLPLDQVAEGESVTVVANVVSSHMRPMNNRRGFILNVTISDGEHDLDLTFFAKHQRPLAFHETKLSPGTMATFAGTISSYRGRLQLAHPEYEIMESLEDLDAAQILRPVPIYHSTAKVPSWHIHRAVATILDTLSPGDVPDPLPQDYRDEHQLISRYDALRAVHQPEDPEQWRAARTRFAHEEAFVLQAALAQRAAQVAQMSAPACPPRPDGITHAFDQRLPFILTESQLKVGEELRDTLSNSTPMRCLLQGDVGAGKTIVALRAMLQVVDAGHQAVLVAPTEVLAQQHYATMTKMLGELGMAGQLGANENATSVHLLTGSLTASQRRRTLAHLASGAPSITVGTHALFGDQIQLPSLGFVVVDEQHRFGVDQRDKLAHNAHLLVMTATPIPRTIAMTVFGDLDVAVLDNRERSTISTNVVPAYNDRWMARVWQRAREEVDGGGKVFVVCPRISPTEDDVQADLVEQQIDLMERPQMSDVETLSHRLQQLPVLAGLGIGVLHGKMSSAEKTEAMAAFIAGQTQILVSTTVIEVGVDIPEATLMVIMDADRFGLSQLHQLRGRVGRGEKPGLCLAVTGAPDGTLAAERVAAFAATTDGFALAEADVALRSVGDVLGAQQSGTQSSLRFVSVVKDKIIIEHARQGARELIATDPDLTHHRALAIAIADINARNREYLEKS</sequence>
<proteinExistence type="predicted"/>
<evidence type="ECO:0000256" key="1">
    <source>
        <dbReference type="ARBA" id="ARBA00022741"/>
    </source>
</evidence>
<feature type="compositionally biased region" description="Low complexity" evidence="9">
    <location>
        <begin position="7"/>
        <end position="23"/>
    </location>
</feature>
<keyword evidence="5" id="KW-0067">ATP-binding</keyword>
<gene>
    <name evidence="12" type="ORF">JTE88_05510</name>
</gene>
<keyword evidence="7" id="KW-0234">DNA repair</keyword>
<evidence type="ECO:0000256" key="5">
    <source>
        <dbReference type="ARBA" id="ARBA00022840"/>
    </source>
</evidence>
<feature type="region of interest" description="Disordered" evidence="9">
    <location>
        <begin position="1"/>
        <end position="25"/>
    </location>
</feature>
<evidence type="ECO:0000259" key="11">
    <source>
        <dbReference type="PROSITE" id="PS51194"/>
    </source>
</evidence>
<dbReference type="EMBL" id="CP070228">
    <property type="protein sequence ID" value="QRV01565.1"/>
    <property type="molecule type" value="Genomic_DNA"/>
</dbReference>
<keyword evidence="1" id="KW-0547">Nucleotide-binding</keyword>
<dbReference type="InterPro" id="IPR033454">
    <property type="entry name" value="RecG_wedge"/>
</dbReference>
<dbReference type="InterPro" id="IPR012340">
    <property type="entry name" value="NA-bd_OB-fold"/>
</dbReference>
<evidence type="ECO:0000256" key="6">
    <source>
        <dbReference type="ARBA" id="ARBA00023125"/>
    </source>
</evidence>
<dbReference type="Pfam" id="PF00270">
    <property type="entry name" value="DEAD"/>
    <property type="match status" value="1"/>
</dbReference>
<keyword evidence="3" id="KW-0378">Hydrolase</keyword>
<evidence type="ECO:0000256" key="4">
    <source>
        <dbReference type="ARBA" id="ARBA00022806"/>
    </source>
</evidence>
<dbReference type="Pfam" id="PF00271">
    <property type="entry name" value="Helicase_C"/>
    <property type="match status" value="1"/>
</dbReference>
<feature type="domain" description="Helicase ATP-binding" evidence="10">
    <location>
        <begin position="316"/>
        <end position="485"/>
    </location>
</feature>
<dbReference type="InterPro" id="IPR014001">
    <property type="entry name" value="Helicase_ATP-bd"/>
</dbReference>
<evidence type="ECO:0000259" key="10">
    <source>
        <dbReference type="PROSITE" id="PS51192"/>
    </source>
</evidence>
<dbReference type="PROSITE" id="PS51192">
    <property type="entry name" value="HELICASE_ATP_BIND_1"/>
    <property type="match status" value="1"/>
</dbReference>
<dbReference type="InterPro" id="IPR011545">
    <property type="entry name" value="DEAD/DEAH_box_helicase_dom"/>
</dbReference>
<dbReference type="Gene3D" id="3.40.50.300">
    <property type="entry name" value="P-loop containing nucleotide triphosphate hydrolases"/>
    <property type="match status" value="2"/>
</dbReference>
<dbReference type="PROSITE" id="PS51194">
    <property type="entry name" value="HELICASE_CTER"/>
    <property type="match status" value="1"/>
</dbReference>
<protein>
    <recommendedName>
        <fullName evidence="8">Probable DNA 3'-5' helicase RecG</fullName>
    </recommendedName>
</protein>
<evidence type="ECO:0000256" key="7">
    <source>
        <dbReference type="ARBA" id="ARBA00023204"/>
    </source>
</evidence>
<evidence type="ECO:0000313" key="12">
    <source>
        <dbReference type="EMBL" id="QRV01565.1"/>
    </source>
</evidence>
<evidence type="ECO:0000313" key="13">
    <source>
        <dbReference type="Proteomes" id="UP000602653"/>
    </source>
</evidence>
<dbReference type="InterPro" id="IPR047112">
    <property type="entry name" value="RecG/Mfd"/>
</dbReference>
<dbReference type="Pfam" id="PF19833">
    <property type="entry name" value="RecG_dom3_C"/>
    <property type="match status" value="1"/>
</dbReference>